<organism evidence="3 4">
    <name type="scientific">Paraburkholderia antibiotica</name>
    <dbReference type="NCBI Taxonomy" id="2728839"/>
    <lineage>
        <taxon>Bacteria</taxon>
        <taxon>Pseudomonadati</taxon>
        <taxon>Pseudomonadota</taxon>
        <taxon>Betaproteobacteria</taxon>
        <taxon>Burkholderiales</taxon>
        <taxon>Burkholderiaceae</taxon>
        <taxon>Paraburkholderia</taxon>
    </lineage>
</organism>
<comment type="caution">
    <text evidence="3">The sequence shown here is derived from an EMBL/GenBank/DDBJ whole genome shotgun (WGS) entry which is preliminary data.</text>
</comment>
<feature type="domain" description="Uncharacterized protein TP-0789" evidence="2">
    <location>
        <begin position="78"/>
        <end position="255"/>
    </location>
</feature>
<keyword evidence="4" id="KW-1185">Reference proteome</keyword>
<evidence type="ECO:0000313" key="4">
    <source>
        <dbReference type="Proteomes" id="UP000583127"/>
    </source>
</evidence>
<gene>
    <name evidence="3" type="ORF">HHL14_03600</name>
</gene>
<dbReference type="InterPro" id="IPR033399">
    <property type="entry name" value="TP_0789-like"/>
</dbReference>
<dbReference type="EMBL" id="JABBFZ010000001">
    <property type="protein sequence ID" value="NML29918.1"/>
    <property type="molecule type" value="Genomic_DNA"/>
</dbReference>
<dbReference type="Pfam" id="PF17131">
    <property type="entry name" value="LolA_like"/>
    <property type="match status" value="1"/>
</dbReference>
<feature type="signal peptide" evidence="1">
    <location>
        <begin position="1"/>
        <end position="27"/>
    </location>
</feature>
<feature type="chain" id="PRO_5030922606" evidence="1">
    <location>
        <begin position="28"/>
        <end position="256"/>
    </location>
</feature>
<dbReference type="RefSeq" id="WP_169496182.1">
    <property type="nucleotide sequence ID" value="NZ_JABBFZ010000001.1"/>
</dbReference>
<evidence type="ECO:0000259" key="2">
    <source>
        <dbReference type="Pfam" id="PF17131"/>
    </source>
</evidence>
<reference evidence="3 4" key="1">
    <citation type="submission" date="2020-04" db="EMBL/GenBank/DDBJ databases">
        <title>Paraburkholderia sp. G-4-1-8 isolated from soil.</title>
        <authorList>
            <person name="Dahal R.H."/>
        </authorList>
    </citation>
    <scope>NUCLEOTIDE SEQUENCE [LARGE SCALE GENOMIC DNA]</scope>
    <source>
        <strain evidence="3 4">G-4-1-8</strain>
    </source>
</reference>
<proteinExistence type="predicted"/>
<dbReference type="Gene3D" id="2.50.20.10">
    <property type="entry name" value="Lipoprotein localisation LolA/LolB/LppX"/>
    <property type="match status" value="1"/>
</dbReference>
<dbReference type="AlphaFoldDB" id="A0A7X9ZX34"/>
<sequence length="256" mass="27994">MQRLKPVKFLSASLLVVSAMLSIHAVAADTPNATEIVAASDRARGGGLNGVQWTIDITGQDSNGPIDKRTYVVRASGDDSLAQATYPPREAGSRLLQNGRSMWFGKATLTKPVSISTRQKMVGPASNGDIASTNYAKDYDATILRTESVNGEDAYVINLVAKSKFVTYDRIVYYVSVARHVPLKAEFYTVSGKLFKTAQFEIGNKLDIDGSTQPFVSKMSIQDTIDRSNYSVLQYSDVKTRKYAADTFTLDALNRP</sequence>
<evidence type="ECO:0000313" key="3">
    <source>
        <dbReference type="EMBL" id="NML29918.1"/>
    </source>
</evidence>
<protein>
    <submittedName>
        <fullName evidence="3">Outer membrane lipoprotein-sorting protein</fullName>
    </submittedName>
</protein>
<dbReference type="CDD" id="cd16329">
    <property type="entry name" value="LolA_like"/>
    <property type="match status" value="1"/>
</dbReference>
<keyword evidence="1" id="KW-0732">Signal</keyword>
<dbReference type="Proteomes" id="UP000583127">
    <property type="component" value="Unassembled WGS sequence"/>
</dbReference>
<name>A0A7X9ZX34_9BURK</name>
<accession>A0A7X9ZX34</accession>
<dbReference type="PIRSF" id="PIRSF028205">
    <property type="entry name" value="UCP028205"/>
    <property type="match status" value="1"/>
</dbReference>
<dbReference type="InterPro" id="IPR011220">
    <property type="entry name" value="UCP028205"/>
</dbReference>
<evidence type="ECO:0000256" key="1">
    <source>
        <dbReference type="SAM" id="SignalP"/>
    </source>
</evidence>
<keyword evidence="3" id="KW-0449">Lipoprotein</keyword>